<dbReference type="Proteomes" id="UP000634136">
    <property type="component" value="Unassembled WGS sequence"/>
</dbReference>
<dbReference type="GO" id="GO:0005634">
    <property type="term" value="C:nucleus"/>
    <property type="evidence" value="ECO:0007669"/>
    <property type="project" value="UniProtKB-SubCell"/>
</dbReference>
<dbReference type="GO" id="GO:0003700">
    <property type="term" value="F:DNA-binding transcription factor activity"/>
    <property type="evidence" value="ECO:0007669"/>
    <property type="project" value="InterPro"/>
</dbReference>
<dbReference type="InterPro" id="IPR044521">
    <property type="entry name" value="AtbZIP8/43"/>
</dbReference>
<protein>
    <submittedName>
        <fullName evidence="9">Basic leucine zipper 43</fullName>
    </submittedName>
</protein>
<dbReference type="SUPFAM" id="SSF57959">
    <property type="entry name" value="Leucine zipper domain"/>
    <property type="match status" value="1"/>
</dbReference>
<name>A0A834X635_9FABA</name>
<dbReference type="PROSITE" id="PS50217">
    <property type="entry name" value="BZIP"/>
    <property type="match status" value="1"/>
</dbReference>
<evidence type="ECO:0000259" key="8">
    <source>
        <dbReference type="PROSITE" id="PS50217"/>
    </source>
</evidence>
<proteinExistence type="predicted"/>
<feature type="compositionally biased region" description="Polar residues" evidence="7">
    <location>
        <begin position="198"/>
        <end position="213"/>
    </location>
</feature>
<evidence type="ECO:0000256" key="5">
    <source>
        <dbReference type="ARBA" id="ARBA00023242"/>
    </source>
</evidence>
<dbReference type="GO" id="GO:0046983">
    <property type="term" value="F:protein dimerization activity"/>
    <property type="evidence" value="ECO:0007669"/>
    <property type="project" value="UniProtKB-ARBA"/>
</dbReference>
<dbReference type="OrthoDB" id="551672at2759"/>
<dbReference type="PANTHER" id="PTHR46324">
    <property type="entry name" value="BASIC LEUCINE ZIPPER 43-RELATED"/>
    <property type="match status" value="1"/>
</dbReference>
<dbReference type="PANTHER" id="PTHR46324:SF7">
    <property type="entry name" value="BASIC LEUCINE-ZIPPER 75"/>
    <property type="match status" value="1"/>
</dbReference>
<dbReference type="GO" id="GO:0003677">
    <property type="term" value="F:DNA binding"/>
    <property type="evidence" value="ECO:0007669"/>
    <property type="project" value="UniProtKB-KW"/>
</dbReference>
<dbReference type="InterPro" id="IPR004827">
    <property type="entry name" value="bZIP"/>
</dbReference>
<evidence type="ECO:0000256" key="6">
    <source>
        <dbReference type="SAM" id="Coils"/>
    </source>
</evidence>
<feature type="compositionally biased region" description="Low complexity" evidence="7">
    <location>
        <begin position="65"/>
        <end position="82"/>
    </location>
</feature>
<dbReference type="SMART" id="SM00338">
    <property type="entry name" value="BRLZ"/>
    <property type="match status" value="1"/>
</dbReference>
<feature type="domain" description="BZIP" evidence="8">
    <location>
        <begin position="102"/>
        <end position="151"/>
    </location>
</feature>
<comment type="subcellular location">
    <subcellularLocation>
        <location evidence="1">Nucleus</location>
    </subcellularLocation>
</comment>
<feature type="coiled-coil region" evidence="6">
    <location>
        <begin position="113"/>
        <end position="147"/>
    </location>
</feature>
<dbReference type="FunFam" id="1.20.5.170:FF:000020">
    <property type="entry name" value="BZIP transcription factor"/>
    <property type="match status" value="1"/>
</dbReference>
<feature type="region of interest" description="Disordered" evidence="7">
    <location>
        <begin position="62"/>
        <end position="82"/>
    </location>
</feature>
<evidence type="ECO:0000313" key="10">
    <source>
        <dbReference type="Proteomes" id="UP000634136"/>
    </source>
</evidence>
<keyword evidence="5" id="KW-0539">Nucleus</keyword>
<dbReference type="EMBL" id="JAAIUW010000003">
    <property type="protein sequence ID" value="KAF7838570.1"/>
    <property type="molecule type" value="Genomic_DNA"/>
</dbReference>
<keyword evidence="10" id="KW-1185">Reference proteome</keyword>
<feature type="region of interest" description="Disordered" evidence="7">
    <location>
        <begin position="193"/>
        <end position="213"/>
    </location>
</feature>
<organism evidence="9 10">
    <name type="scientific">Senna tora</name>
    <dbReference type="NCBI Taxonomy" id="362788"/>
    <lineage>
        <taxon>Eukaryota</taxon>
        <taxon>Viridiplantae</taxon>
        <taxon>Streptophyta</taxon>
        <taxon>Embryophyta</taxon>
        <taxon>Tracheophyta</taxon>
        <taxon>Spermatophyta</taxon>
        <taxon>Magnoliopsida</taxon>
        <taxon>eudicotyledons</taxon>
        <taxon>Gunneridae</taxon>
        <taxon>Pentapetalae</taxon>
        <taxon>rosids</taxon>
        <taxon>fabids</taxon>
        <taxon>Fabales</taxon>
        <taxon>Fabaceae</taxon>
        <taxon>Caesalpinioideae</taxon>
        <taxon>Cassia clade</taxon>
        <taxon>Senna</taxon>
    </lineage>
</organism>
<gene>
    <name evidence="9" type="ORF">G2W53_007052</name>
</gene>
<evidence type="ECO:0000256" key="2">
    <source>
        <dbReference type="ARBA" id="ARBA00023015"/>
    </source>
</evidence>
<keyword evidence="4" id="KW-0804">Transcription</keyword>
<dbReference type="InterPro" id="IPR045314">
    <property type="entry name" value="bZIP_plant_GBF1"/>
</dbReference>
<dbReference type="CDD" id="cd14702">
    <property type="entry name" value="bZIP_plant_GBF1"/>
    <property type="match status" value="1"/>
</dbReference>
<dbReference type="Pfam" id="PF00170">
    <property type="entry name" value="bZIP_1"/>
    <property type="match status" value="1"/>
</dbReference>
<dbReference type="Gene3D" id="1.20.5.170">
    <property type="match status" value="1"/>
</dbReference>
<comment type="caution">
    <text evidence="9">The sequence shown here is derived from an EMBL/GenBank/DDBJ whole genome shotgun (WGS) entry which is preliminary data.</text>
</comment>
<reference evidence="9" key="1">
    <citation type="submission" date="2020-09" db="EMBL/GenBank/DDBJ databases">
        <title>Genome-Enabled Discovery of Anthraquinone Biosynthesis in Senna tora.</title>
        <authorList>
            <person name="Kang S.-H."/>
            <person name="Pandey R.P."/>
            <person name="Lee C.-M."/>
            <person name="Sim J.-S."/>
            <person name="Jeong J.-T."/>
            <person name="Choi B.-S."/>
            <person name="Jung M."/>
            <person name="Ginzburg D."/>
            <person name="Zhao K."/>
            <person name="Won S.Y."/>
            <person name="Oh T.-J."/>
            <person name="Yu Y."/>
            <person name="Kim N.-H."/>
            <person name="Lee O.R."/>
            <person name="Lee T.-H."/>
            <person name="Bashyal P."/>
            <person name="Kim T.-S."/>
            <person name="Lee W.-H."/>
            <person name="Kawkins C."/>
            <person name="Kim C.-K."/>
            <person name="Kim J.S."/>
            <person name="Ahn B.O."/>
            <person name="Rhee S.Y."/>
            <person name="Sohng J.K."/>
        </authorList>
    </citation>
    <scope>NUCLEOTIDE SEQUENCE</scope>
    <source>
        <tissue evidence="9">Leaf</tissue>
    </source>
</reference>
<sequence length="213" mass="24099">METNNTTLNHHPLLHNIPYPTHKKPILTSSLVNSSEGHEGSIYLPFYYSQLHLPNSNPPIHFIDNKTSPNTSSNSNNNNNINNNLNDCVGDLAAKDDVVVVDDKKKKRMFSNRESARRSRMRKKQQIENLQYQVDHLQDMNHQLSQKIIYLLECNQQIIQQNGQLKDKVSSLQGAISDLLLPLSHHHHHHQNIPINGLFTQPSSAPPVTSSGA</sequence>
<evidence type="ECO:0000313" key="9">
    <source>
        <dbReference type="EMBL" id="KAF7838570.1"/>
    </source>
</evidence>
<keyword evidence="2" id="KW-0805">Transcription regulation</keyword>
<dbReference type="InterPro" id="IPR046347">
    <property type="entry name" value="bZIP_sf"/>
</dbReference>
<keyword evidence="3" id="KW-0238">DNA-binding</keyword>
<accession>A0A834X635</accession>
<evidence type="ECO:0000256" key="4">
    <source>
        <dbReference type="ARBA" id="ARBA00023163"/>
    </source>
</evidence>
<evidence type="ECO:0000256" key="3">
    <source>
        <dbReference type="ARBA" id="ARBA00023125"/>
    </source>
</evidence>
<evidence type="ECO:0000256" key="7">
    <source>
        <dbReference type="SAM" id="MobiDB-lite"/>
    </source>
</evidence>
<dbReference type="AlphaFoldDB" id="A0A834X635"/>
<evidence type="ECO:0000256" key="1">
    <source>
        <dbReference type="ARBA" id="ARBA00004123"/>
    </source>
</evidence>
<dbReference type="PROSITE" id="PS00036">
    <property type="entry name" value="BZIP_BASIC"/>
    <property type="match status" value="1"/>
</dbReference>
<keyword evidence="6" id="KW-0175">Coiled coil</keyword>